<dbReference type="AlphaFoldDB" id="A0A7C8ZLW1"/>
<protein>
    <submittedName>
        <fullName evidence="1">Uncharacterized protein</fullName>
    </submittedName>
</protein>
<reference evidence="1" key="1">
    <citation type="journal article" date="2013" name="J. Plant Res.">
        <title>Effect of fungi and light on seed germination of three Opuntia species from semiarid lands of central Mexico.</title>
        <authorList>
            <person name="Delgado-Sanchez P."/>
            <person name="Jimenez-Bremont J.F."/>
            <person name="Guerrero-Gonzalez Mde L."/>
            <person name="Flores J."/>
        </authorList>
    </citation>
    <scope>NUCLEOTIDE SEQUENCE</scope>
    <source>
        <tissue evidence="1">Cladode</tissue>
    </source>
</reference>
<organism evidence="1">
    <name type="scientific">Opuntia streptacantha</name>
    <name type="common">Prickly pear cactus</name>
    <name type="synonym">Opuntia cardona</name>
    <dbReference type="NCBI Taxonomy" id="393608"/>
    <lineage>
        <taxon>Eukaryota</taxon>
        <taxon>Viridiplantae</taxon>
        <taxon>Streptophyta</taxon>
        <taxon>Embryophyta</taxon>
        <taxon>Tracheophyta</taxon>
        <taxon>Spermatophyta</taxon>
        <taxon>Magnoliopsida</taxon>
        <taxon>eudicotyledons</taxon>
        <taxon>Gunneridae</taxon>
        <taxon>Pentapetalae</taxon>
        <taxon>Caryophyllales</taxon>
        <taxon>Cactineae</taxon>
        <taxon>Cactaceae</taxon>
        <taxon>Opuntioideae</taxon>
        <taxon>Opuntia</taxon>
    </lineage>
</organism>
<dbReference type="EMBL" id="GISG01142270">
    <property type="protein sequence ID" value="MBA4645468.1"/>
    <property type="molecule type" value="Transcribed_RNA"/>
</dbReference>
<proteinExistence type="predicted"/>
<sequence>MAAKKSNNLMILRSQTISLPQSPPLSRRACGLPGGFKWSHKGRWRQFLTQAPKHYTKLNKLTSQPYSSSNNSRLCWFPPPGSSTHKITSMYLFHCWHAHFKGSM</sequence>
<dbReference type="EMBL" id="GISG01142273">
    <property type="protein sequence ID" value="MBA4645469.1"/>
    <property type="molecule type" value="Transcribed_RNA"/>
</dbReference>
<accession>A0A7C8ZLW1</accession>
<evidence type="ECO:0000313" key="1">
    <source>
        <dbReference type="EMBL" id="MBA4645470.1"/>
    </source>
</evidence>
<name>A0A7C8ZLW1_OPUST</name>
<dbReference type="EMBL" id="GISG01142274">
    <property type="protein sequence ID" value="MBA4645470.1"/>
    <property type="molecule type" value="Transcribed_RNA"/>
</dbReference>
<reference evidence="1" key="2">
    <citation type="submission" date="2020-07" db="EMBL/GenBank/DDBJ databases">
        <authorList>
            <person name="Vera ALvarez R."/>
            <person name="Arias-Moreno D.M."/>
            <person name="Jimenez-Jacinto V."/>
            <person name="Jimenez-Bremont J.F."/>
            <person name="Swaminathan K."/>
            <person name="Moose S.P."/>
            <person name="Guerrero-Gonzalez M.L."/>
            <person name="Marino-Ramirez L."/>
            <person name="Landsman D."/>
            <person name="Rodriguez-Kessler M."/>
            <person name="Delgado-Sanchez P."/>
        </authorList>
    </citation>
    <scope>NUCLEOTIDE SEQUENCE</scope>
    <source>
        <tissue evidence="1">Cladode</tissue>
    </source>
</reference>
<dbReference type="EMBL" id="GISG01142269">
    <property type="protein sequence ID" value="MBA4645467.1"/>
    <property type="molecule type" value="Transcribed_RNA"/>
</dbReference>